<dbReference type="AlphaFoldDB" id="A0A7R8XGM8"/>
<feature type="region of interest" description="Disordered" evidence="1">
    <location>
        <begin position="66"/>
        <end position="119"/>
    </location>
</feature>
<keyword evidence="3" id="KW-1185">Reference proteome</keyword>
<evidence type="ECO:0000313" key="2">
    <source>
        <dbReference type="EMBL" id="CAD7247406.1"/>
    </source>
</evidence>
<gene>
    <name evidence="2" type="ORF">DSTB1V02_LOCUS7237</name>
</gene>
<dbReference type="EMBL" id="CAJPEV010001445">
    <property type="protein sequence ID" value="CAG0892688.1"/>
    <property type="molecule type" value="Genomic_DNA"/>
</dbReference>
<dbReference type="InterPro" id="IPR039165">
    <property type="entry name" value="CREBRF"/>
</dbReference>
<dbReference type="GO" id="GO:0006986">
    <property type="term" value="P:response to unfolded protein"/>
    <property type="evidence" value="ECO:0007669"/>
    <property type="project" value="InterPro"/>
</dbReference>
<dbReference type="GO" id="GO:0000981">
    <property type="term" value="F:DNA-binding transcription factor activity, RNA polymerase II-specific"/>
    <property type="evidence" value="ECO:0007669"/>
    <property type="project" value="TreeGrafter"/>
</dbReference>
<feature type="compositionally biased region" description="Polar residues" evidence="1">
    <location>
        <begin position="210"/>
        <end position="241"/>
    </location>
</feature>
<dbReference type="SUPFAM" id="SSF57959">
    <property type="entry name" value="Leucine zipper domain"/>
    <property type="match status" value="1"/>
</dbReference>
<dbReference type="PANTHER" id="PTHR21552:SF2">
    <property type="entry name" value="CREB3 REGULATORY FACTOR"/>
    <property type="match status" value="1"/>
</dbReference>
<dbReference type="GO" id="GO:0000977">
    <property type="term" value="F:RNA polymerase II transcription regulatory region sequence-specific DNA binding"/>
    <property type="evidence" value="ECO:0007669"/>
    <property type="project" value="TreeGrafter"/>
</dbReference>
<evidence type="ECO:0000313" key="3">
    <source>
        <dbReference type="Proteomes" id="UP000677054"/>
    </source>
</evidence>
<sequence>MEHRRVMNGVGLYIDKSMNMDTFCPTFKEEPRDMDVDDFSTSRRLELLPPLSVDVDSVYNFDLPSNENGSGPLSDNLSGPFSDNVSGPLSDSISGCSPLSQKSPEGMGQMNGSLGSEGTECGEEDIFQVDKADLIQGPTLAELNASNESIGLMGDFKFDFDDLLLPDFASEVIAMAKSEPPMGGQPIRNCMDPCMSTFASSFPPPAFASHQPSMSSSAPTRPNFTNQQFSSSMQTSPTHTGTKPKRPNQLQPQLANQEPIITAPSHSSTSTFTSRLVQKHSTLHQLLQKAPASSPVSITKSRPEAHPSVPSPDLAASSLITRDRLSTSAPVESKFYHWKQDQKFQALAPRSGSSFLGDSIAIGSSASSISTGGVLSPASVELSHDEGFNSDSDDDTSDEEYGDEGSERQLSSSFSKKERFFWQYNVQAKGPKGQRLVLTPSELDPHRLEEIVDPVFNPAVALHGIRHSGKARRGDGNDLTPNPKKLFSIGRELDHLNAVINDMTPVSELPFTVRPQTRKEKNKLASRVCRLKKKAQHEANKMKLHGLEHEHKHLMDTLWEVKKLVRVRMGLPPPCVGSPMSPCHFPQAKVPALDDGSLEAQVDKLMKHTCKHRIAGHTTEYVNKVLEKVKSNSSLGSLEEV</sequence>
<feature type="region of interest" description="Disordered" evidence="1">
    <location>
        <begin position="205"/>
        <end position="251"/>
    </location>
</feature>
<dbReference type="OrthoDB" id="8931646at2759"/>
<accession>A0A7R8XGM8</accession>
<dbReference type="GO" id="GO:0005634">
    <property type="term" value="C:nucleus"/>
    <property type="evidence" value="ECO:0007669"/>
    <property type="project" value="TreeGrafter"/>
</dbReference>
<dbReference type="EMBL" id="LR900962">
    <property type="protein sequence ID" value="CAD7247406.1"/>
    <property type="molecule type" value="Genomic_DNA"/>
</dbReference>
<feature type="region of interest" description="Disordered" evidence="1">
    <location>
        <begin position="284"/>
        <end position="317"/>
    </location>
</feature>
<evidence type="ECO:0008006" key="4">
    <source>
        <dbReference type="Google" id="ProtNLM"/>
    </source>
</evidence>
<dbReference type="CDD" id="cd14809">
    <property type="entry name" value="bZIP_AUREO-like"/>
    <property type="match status" value="1"/>
</dbReference>
<organism evidence="2">
    <name type="scientific">Darwinula stevensoni</name>
    <dbReference type="NCBI Taxonomy" id="69355"/>
    <lineage>
        <taxon>Eukaryota</taxon>
        <taxon>Metazoa</taxon>
        <taxon>Ecdysozoa</taxon>
        <taxon>Arthropoda</taxon>
        <taxon>Crustacea</taxon>
        <taxon>Oligostraca</taxon>
        <taxon>Ostracoda</taxon>
        <taxon>Podocopa</taxon>
        <taxon>Podocopida</taxon>
        <taxon>Darwinulocopina</taxon>
        <taxon>Darwinuloidea</taxon>
        <taxon>Darwinulidae</taxon>
        <taxon>Darwinula</taxon>
    </lineage>
</organism>
<feature type="region of interest" description="Disordered" evidence="1">
    <location>
        <begin position="381"/>
        <end position="412"/>
    </location>
</feature>
<reference evidence="2" key="1">
    <citation type="submission" date="2020-11" db="EMBL/GenBank/DDBJ databases">
        <authorList>
            <person name="Tran Van P."/>
        </authorList>
    </citation>
    <scope>NUCLEOTIDE SEQUENCE</scope>
</reference>
<protein>
    <recommendedName>
        <fullName evidence="4">BZIP domain-containing protein</fullName>
    </recommendedName>
</protein>
<feature type="compositionally biased region" description="Polar residues" evidence="1">
    <location>
        <begin position="66"/>
        <end position="103"/>
    </location>
</feature>
<dbReference type="PANTHER" id="PTHR21552">
    <property type="entry name" value="ADULT RETINA PROTEIN"/>
    <property type="match status" value="1"/>
</dbReference>
<name>A0A7R8XGM8_9CRUS</name>
<dbReference type="InterPro" id="IPR046347">
    <property type="entry name" value="bZIP_sf"/>
</dbReference>
<dbReference type="Proteomes" id="UP000677054">
    <property type="component" value="Unassembled WGS sequence"/>
</dbReference>
<evidence type="ECO:0000256" key="1">
    <source>
        <dbReference type="SAM" id="MobiDB-lite"/>
    </source>
</evidence>
<proteinExistence type="predicted"/>
<feature type="compositionally biased region" description="Acidic residues" evidence="1">
    <location>
        <begin position="391"/>
        <end position="404"/>
    </location>
</feature>